<keyword evidence="8" id="KW-1003">Cell membrane</keyword>
<evidence type="ECO:0000256" key="15">
    <source>
        <dbReference type="ARBA" id="ARBA00023136"/>
    </source>
</evidence>
<evidence type="ECO:0000256" key="1">
    <source>
        <dbReference type="ARBA" id="ARBA00001698"/>
    </source>
</evidence>
<dbReference type="GO" id="GO:0004605">
    <property type="term" value="F:phosphatidate cytidylyltransferase activity"/>
    <property type="evidence" value="ECO:0007669"/>
    <property type="project" value="UniProtKB-EC"/>
</dbReference>
<dbReference type="InterPro" id="IPR000374">
    <property type="entry name" value="PC_trans"/>
</dbReference>
<feature type="transmembrane region" description="Helical" evidence="19">
    <location>
        <begin position="174"/>
        <end position="196"/>
    </location>
</feature>
<accession>A0A926D660</accession>
<evidence type="ECO:0000256" key="6">
    <source>
        <dbReference type="ARBA" id="ARBA00012487"/>
    </source>
</evidence>
<keyword evidence="10 18" id="KW-0808">Transferase</keyword>
<proteinExistence type="inferred from homology"/>
<keyword evidence="11 18" id="KW-0812">Transmembrane</keyword>
<dbReference type="AlphaFoldDB" id="A0A926D660"/>
<comment type="pathway">
    <text evidence="3 18">Phospholipid metabolism; CDP-diacylglycerol biosynthesis; CDP-diacylglycerol from sn-glycerol 3-phosphate: step 3/3.</text>
</comment>
<keyword evidence="13 19" id="KW-1133">Transmembrane helix</keyword>
<feature type="transmembrane region" description="Helical" evidence="19">
    <location>
        <begin position="105"/>
        <end position="125"/>
    </location>
</feature>
<dbReference type="EC" id="2.7.7.41" evidence="6 18"/>
<evidence type="ECO:0000256" key="7">
    <source>
        <dbReference type="ARBA" id="ARBA00019373"/>
    </source>
</evidence>
<comment type="catalytic activity">
    <reaction evidence="1 18">
        <text>a 1,2-diacyl-sn-glycero-3-phosphate + CTP + H(+) = a CDP-1,2-diacyl-sn-glycerol + diphosphate</text>
        <dbReference type="Rhea" id="RHEA:16229"/>
        <dbReference type="ChEBI" id="CHEBI:15378"/>
        <dbReference type="ChEBI" id="CHEBI:33019"/>
        <dbReference type="ChEBI" id="CHEBI:37563"/>
        <dbReference type="ChEBI" id="CHEBI:58332"/>
        <dbReference type="ChEBI" id="CHEBI:58608"/>
        <dbReference type="EC" id="2.7.7.41"/>
    </reaction>
</comment>
<evidence type="ECO:0000256" key="5">
    <source>
        <dbReference type="ARBA" id="ARBA00010185"/>
    </source>
</evidence>
<dbReference type="GO" id="GO:0016024">
    <property type="term" value="P:CDP-diacylglycerol biosynthetic process"/>
    <property type="evidence" value="ECO:0007669"/>
    <property type="project" value="TreeGrafter"/>
</dbReference>
<comment type="caution">
    <text evidence="20">The sequence shown here is derived from an EMBL/GenBank/DDBJ whole genome shotgun (WGS) entry which is preliminary data.</text>
</comment>
<gene>
    <name evidence="20" type="ORF">H8696_04495</name>
</gene>
<keyword evidence="16" id="KW-0594">Phospholipid biosynthesis</keyword>
<comment type="subcellular location">
    <subcellularLocation>
        <location evidence="2">Cell membrane</location>
        <topology evidence="2">Multi-pass membrane protein</topology>
    </subcellularLocation>
</comment>
<evidence type="ECO:0000256" key="11">
    <source>
        <dbReference type="ARBA" id="ARBA00022692"/>
    </source>
</evidence>
<evidence type="ECO:0000313" key="21">
    <source>
        <dbReference type="Proteomes" id="UP000623172"/>
    </source>
</evidence>
<reference evidence="20" key="1">
    <citation type="submission" date="2020-08" db="EMBL/GenBank/DDBJ databases">
        <title>Genome public.</title>
        <authorList>
            <person name="Liu C."/>
            <person name="Sun Q."/>
        </authorList>
    </citation>
    <scope>NUCLEOTIDE SEQUENCE</scope>
    <source>
        <strain evidence="20">NSJ-53</strain>
    </source>
</reference>
<evidence type="ECO:0000256" key="2">
    <source>
        <dbReference type="ARBA" id="ARBA00004651"/>
    </source>
</evidence>
<evidence type="ECO:0000256" key="12">
    <source>
        <dbReference type="ARBA" id="ARBA00022695"/>
    </source>
</evidence>
<evidence type="ECO:0000256" key="16">
    <source>
        <dbReference type="ARBA" id="ARBA00023209"/>
    </source>
</evidence>
<evidence type="ECO:0000256" key="18">
    <source>
        <dbReference type="RuleBase" id="RU003938"/>
    </source>
</evidence>
<feature type="transmembrane region" description="Helical" evidence="19">
    <location>
        <begin position="131"/>
        <end position="153"/>
    </location>
</feature>
<dbReference type="GO" id="GO:0005886">
    <property type="term" value="C:plasma membrane"/>
    <property type="evidence" value="ECO:0007669"/>
    <property type="project" value="UniProtKB-SubCell"/>
</dbReference>
<protein>
    <recommendedName>
        <fullName evidence="7 18">Phosphatidate cytidylyltransferase</fullName>
        <ecNumber evidence="6 18">2.7.7.41</ecNumber>
    </recommendedName>
</protein>
<name>A0A926D660_9FIRM</name>
<evidence type="ECO:0000256" key="10">
    <source>
        <dbReference type="ARBA" id="ARBA00022679"/>
    </source>
</evidence>
<evidence type="ECO:0000313" key="20">
    <source>
        <dbReference type="EMBL" id="MBC8531105.1"/>
    </source>
</evidence>
<feature type="transmembrane region" description="Helical" evidence="19">
    <location>
        <begin position="75"/>
        <end position="93"/>
    </location>
</feature>
<keyword evidence="9" id="KW-0444">Lipid biosynthesis</keyword>
<evidence type="ECO:0000256" key="3">
    <source>
        <dbReference type="ARBA" id="ARBA00005119"/>
    </source>
</evidence>
<sequence>MGKRIVTGVLWAIYLVAVIIFGGWPYWITVGGLMLIGTHEIQSVFKSANYRIVEWPGFVISALLVPAMLWKGAMGMLIVFCLGFVVALAWQVFHMEDTMGDLTGTAFGLFYPAMPLGFLALLMRFEPEPMGKIMVILVLACTFIGDTFAYFAGRAFGRHKLCPKVSPKKTVEGFIGGFAGSILAGIATALVVEHLFHVPVSMLYFVLTGILCGIAGPLGDLSASVIKRKLGVKDFGNFLPGHGGIIDRFDGVLFTAPMTWMLWTLFLGA</sequence>
<dbReference type="PROSITE" id="PS01315">
    <property type="entry name" value="CDS"/>
    <property type="match status" value="1"/>
</dbReference>
<keyword evidence="15 19" id="KW-0472">Membrane</keyword>
<evidence type="ECO:0000256" key="19">
    <source>
        <dbReference type="SAM" id="Phobius"/>
    </source>
</evidence>
<feature type="transmembrane region" description="Helical" evidence="19">
    <location>
        <begin position="12"/>
        <end position="36"/>
    </location>
</feature>
<dbReference type="EMBL" id="JACRSR010000001">
    <property type="protein sequence ID" value="MBC8531105.1"/>
    <property type="molecule type" value="Genomic_DNA"/>
</dbReference>
<dbReference type="PANTHER" id="PTHR46382">
    <property type="entry name" value="PHOSPHATIDATE CYTIDYLYLTRANSFERASE"/>
    <property type="match status" value="1"/>
</dbReference>
<evidence type="ECO:0000256" key="4">
    <source>
        <dbReference type="ARBA" id="ARBA00005189"/>
    </source>
</evidence>
<organism evidence="20 21">
    <name type="scientific">Gehongia tenuis</name>
    <dbReference type="NCBI Taxonomy" id="2763655"/>
    <lineage>
        <taxon>Bacteria</taxon>
        <taxon>Bacillati</taxon>
        <taxon>Bacillota</taxon>
        <taxon>Clostridia</taxon>
        <taxon>Christensenellales</taxon>
        <taxon>Christensenellaceae</taxon>
        <taxon>Gehongia</taxon>
    </lineage>
</organism>
<dbReference type="PANTHER" id="PTHR46382:SF1">
    <property type="entry name" value="PHOSPHATIDATE CYTIDYLYLTRANSFERASE"/>
    <property type="match status" value="1"/>
</dbReference>
<comment type="similarity">
    <text evidence="5 18">Belongs to the CDS family.</text>
</comment>
<evidence type="ECO:0000256" key="9">
    <source>
        <dbReference type="ARBA" id="ARBA00022516"/>
    </source>
</evidence>
<keyword evidence="17" id="KW-1208">Phospholipid metabolism</keyword>
<feature type="transmembrane region" description="Helical" evidence="19">
    <location>
        <begin position="202"/>
        <end position="223"/>
    </location>
</feature>
<evidence type="ECO:0000256" key="13">
    <source>
        <dbReference type="ARBA" id="ARBA00022989"/>
    </source>
</evidence>
<evidence type="ECO:0000256" key="14">
    <source>
        <dbReference type="ARBA" id="ARBA00023098"/>
    </source>
</evidence>
<keyword evidence="21" id="KW-1185">Reference proteome</keyword>
<keyword evidence="12 18" id="KW-0548">Nucleotidyltransferase</keyword>
<dbReference type="RefSeq" id="WP_249315165.1">
    <property type="nucleotide sequence ID" value="NZ_JACRSR010000001.1"/>
</dbReference>
<dbReference type="Proteomes" id="UP000623172">
    <property type="component" value="Unassembled WGS sequence"/>
</dbReference>
<evidence type="ECO:0000256" key="8">
    <source>
        <dbReference type="ARBA" id="ARBA00022475"/>
    </source>
</evidence>
<keyword evidence="14" id="KW-0443">Lipid metabolism</keyword>
<dbReference type="Pfam" id="PF01148">
    <property type="entry name" value="CTP_transf_1"/>
    <property type="match status" value="1"/>
</dbReference>
<comment type="pathway">
    <text evidence="4">Lipid metabolism.</text>
</comment>
<evidence type="ECO:0000256" key="17">
    <source>
        <dbReference type="ARBA" id="ARBA00023264"/>
    </source>
</evidence>